<comment type="caution">
    <text evidence="4">The sequence shown here is derived from an EMBL/GenBank/DDBJ whole genome shotgun (WGS) entry which is preliminary data.</text>
</comment>
<dbReference type="EMBL" id="DXBS01000038">
    <property type="protein sequence ID" value="HIZ24168.1"/>
    <property type="molecule type" value="Genomic_DNA"/>
</dbReference>
<dbReference type="Pfam" id="PF14501">
    <property type="entry name" value="HATPase_c_5"/>
    <property type="match status" value="1"/>
</dbReference>
<feature type="region of interest" description="Disordered" evidence="1">
    <location>
        <begin position="1"/>
        <end position="36"/>
    </location>
</feature>
<keyword evidence="2" id="KW-0472">Membrane</keyword>
<evidence type="ECO:0000256" key="2">
    <source>
        <dbReference type="SAM" id="Phobius"/>
    </source>
</evidence>
<dbReference type="Gene3D" id="3.90.640.20">
    <property type="entry name" value="Heat-shock cognate protein, ATPase"/>
    <property type="match status" value="1"/>
</dbReference>
<keyword evidence="2" id="KW-1133">Transmembrane helix</keyword>
<organism evidence="4 5">
    <name type="scientific">Candidatus Gallimonas intestinigallinarum</name>
    <dbReference type="NCBI Taxonomy" id="2838604"/>
    <lineage>
        <taxon>Bacteria</taxon>
        <taxon>Bacillati</taxon>
        <taxon>Bacillota</taxon>
        <taxon>Clostridia</taxon>
        <taxon>Candidatus Gallimonas</taxon>
    </lineage>
</organism>
<accession>A0A9D2DW97</accession>
<feature type="domain" description="Sensor histidine kinase NatK-like C-terminal" evidence="3">
    <location>
        <begin position="92"/>
        <end position="129"/>
    </location>
</feature>
<sequence length="393" mass="43100">MRVRRHDGIYRDPLQEHEAAHRARRGAPSGGDRAGGVQALRTKAGTWQALPSRHAPSLCCHPRAFGAGRQGAGGGVSQHAVALGEDGLPIATKTDEHGYGMTSIRYIVQKYSGVLKCESTEESFSIRLVLFETSDVSSPRRGKRGSVRALTAVPLGLVAAIISLNCMPATVSALEDVPVLGAAVSAVDFRNWGFGWGDSELDVTYPQTGNETIDKTIEDYIDACVDEFMTYYGLRDQGYVGADIMSSVLVENEAMLTIRVSYTLNVGSSLSYERYFVIDKERDEIAELSDLFREDSGCLDILSEDIVAQIEYRVEHYYDVFYGYGIWESEPAFEYLGDCTDDWSFYINENGLLVIAFADDTISPMGSVSFVISHTVTDAIASEDGLLLRRTAS</sequence>
<evidence type="ECO:0000313" key="4">
    <source>
        <dbReference type="EMBL" id="HIZ24168.1"/>
    </source>
</evidence>
<feature type="transmembrane region" description="Helical" evidence="2">
    <location>
        <begin position="147"/>
        <end position="164"/>
    </location>
</feature>
<feature type="compositionally biased region" description="Basic and acidic residues" evidence="1">
    <location>
        <begin position="1"/>
        <end position="21"/>
    </location>
</feature>
<dbReference type="InterPro" id="IPR037126">
    <property type="entry name" value="PdaC/RsiV-like_sf"/>
</dbReference>
<proteinExistence type="predicted"/>
<dbReference type="Proteomes" id="UP000824044">
    <property type="component" value="Unassembled WGS sequence"/>
</dbReference>
<dbReference type="Gene3D" id="3.30.565.40">
    <property type="entry name" value="Fervidobacterium nodosum Rt17-B1 like"/>
    <property type="match status" value="1"/>
</dbReference>
<dbReference type="InterPro" id="IPR032834">
    <property type="entry name" value="NatK-like_C"/>
</dbReference>
<keyword evidence="2" id="KW-0812">Transmembrane</keyword>
<reference evidence="4" key="1">
    <citation type="journal article" date="2021" name="PeerJ">
        <title>Extensive microbial diversity within the chicken gut microbiome revealed by metagenomics and culture.</title>
        <authorList>
            <person name="Gilroy R."/>
            <person name="Ravi A."/>
            <person name="Getino M."/>
            <person name="Pursley I."/>
            <person name="Horton D.L."/>
            <person name="Alikhan N.F."/>
            <person name="Baker D."/>
            <person name="Gharbi K."/>
            <person name="Hall N."/>
            <person name="Watson M."/>
            <person name="Adriaenssens E.M."/>
            <person name="Foster-Nyarko E."/>
            <person name="Jarju S."/>
            <person name="Secka A."/>
            <person name="Antonio M."/>
            <person name="Oren A."/>
            <person name="Chaudhuri R.R."/>
            <person name="La Ragione R."/>
            <person name="Hildebrand F."/>
            <person name="Pallen M.J."/>
        </authorList>
    </citation>
    <scope>NUCLEOTIDE SEQUENCE</scope>
    <source>
        <strain evidence="4">CHK33-5263</strain>
    </source>
</reference>
<evidence type="ECO:0000256" key="1">
    <source>
        <dbReference type="SAM" id="MobiDB-lite"/>
    </source>
</evidence>
<reference evidence="4" key="2">
    <citation type="submission" date="2021-04" db="EMBL/GenBank/DDBJ databases">
        <authorList>
            <person name="Gilroy R."/>
        </authorList>
    </citation>
    <scope>NUCLEOTIDE SEQUENCE</scope>
    <source>
        <strain evidence="4">CHK33-5263</strain>
    </source>
</reference>
<protein>
    <submittedName>
        <fullName evidence="4">GHKL domain-containing protein</fullName>
    </submittedName>
</protein>
<dbReference type="AlphaFoldDB" id="A0A9D2DW97"/>
<name>A0A9D2DW97_9FIRM</name>
<evidence type="ECO:0000313" key="5">
    <source>
        <dbReference type="Proteomes" id="UP000824044"/>
    </source>
</evidence>
<evidence type="ECO:0000259" key="3">
    <source>
        <dbReference type="Pfam" id="PF14501"/>
    </source>
</evidence>
<gene>
    <name evidence="4" type="ORF">H9812_01645</name>
</gene>